<evidence type="ECO:0000313" key="1">
    <source>
        <dbReference type="EMBL" id="KAG6743835.1"/>
    </source>
</evidence>
<comment type="caution">
    <text evidence="1">The sequence shown here is derived from an EMBL/GenBank/DDBJ whole genome shotgun (WGS) entry which is preliminary data.</text>
</comment>
<organism evidence="1 2">
    <name type="scientific">Populus tomentosa</name>
    <name type="common">Chinese white poplar</name>
    <dbReference type="NCBI Taxonomy" id="118781"/>
    <lineage>
        <taxon>Eukaryota</taxon>
        <taxon>Viridiplantae</taxon>
        <taxon>Streptophyta</taxon>
        <taxon>Embryophyta</taxon>
        <taxon>Tracheophyta</taxon>
        <taxon>Spermatophyta</taxon>
        <taxon>Magnoliopsida</taxon>
        <taxon>eudicotyledons</taxon>
        <taxon>Gunneridae</taxon>
        <taxon>Pentapetalae</taxon>
        <taxon>rosids</taxon>
        <taxon>fabids</taxon>
        <taxon>Malpighiales</taxon>
        <taxon>Salicaceae</taxon>
        <taxon>Saliceae</taxon>
        <taxon>Populus</taxon>
    </lineage>
</organism>
<keyword evidence="2" id="KW-1185">Reference proteome</keyword>
<name>A0A8X7Y5E8_POPTO</name>
<sequence>MTSIEQSLLQPRGCTLKSILNSPMNPIFCWLSATVSLAFDLSTFVGITSSVKQIVHLEILIAQKTAKRVSIQNSGKFQRRQVTGCKENQVIYYGKDLKRS</sequence>
<evidence type="ECO:0000313" key="2">
    <source>
        <dbReference type="Proteomes" id="UP000886885"/>
    </source>
</evidence>
<reference evidence="1" key="1">
    <citation type="journal article" date="2020" name="bioRxiv">
        <title>Hybrid origin of Populus tomentosa Carr. identified through genome sequencing and phylogenomic analysis.</title>
        <authorList>
            <person name="An X."/>
            <person name="Gao K."/>
            <person name="Chen Z."/>
            <person name="Li J."/>
            <person name="Yang X."/>
            <person name="Yang X."/>
            <person name="Zhou J."/>
            <person name="Guo T."/>
            <person name="Zhao T."/>
            <person name="Huang S."/>
            <person name="Miao D."/>
            <person name="Khan W.U."/>
            <person name="Rao P."/>
            <person name="Ye M."/>
            <person name="Lei B."/>
            <person name="Liao W."/>
            <person name="Wang J."/>
            <person name="Ji L."/>
            <person name="Li Y."/>
            <person name="Guo B."/>
            <person name="Mustafa N.S."/>
            <person name="Li S."/>
            <person name="Yun Q."/>
            <person name="Keller S.R."/>
            <person name="Mao J."/>
            <person name="Zhang R."/>
            <person name="Strauss S.H."/>
        </authorList>
    </citation>
    <scope>NUCLEOTIDE SEQUENCE</scope>
    <source>
        <strain evidence="1">GM15</strain>
        <tissue evidence="1">Leaf</tissue>
    </source>
</reference>
<dbReference type="OrthoDB" id="270392at2759"/>
<accession>A0A8X7Y5E8</accession>
<dbReference type="Proteomes" id="UP000886885">
    <property type="component" value="Chromosome 16D"/>
</dbReference>
<dbReference type="AlphaFoldDB" id="A0A8X7Y5E8"/>
<proteinExistence type="predicted"/>
<dbReference type="EMBL" id="JAAWWB010000032">
    <property type="protein sequence ID" value="KAG6743835.1"/>
    <property type="molecule type" value="Genomic_DNA"/>
</dbReference>
<gene>
    <name evidence="1" type="ORF">POTOM_052538</name>
</gene>
<protein>
    <submittedName>
        <fullName evidence="1">Uncharacterized protein</fullName>
    </submittedName>
</protein>